<evidence type="ECO:0000256" key="2">
    <source>
        <dbReference type="ARBA" id="ARBA00012790"/>
    </source>
</evidence>
<dbReference type="SFLD" id="SFLDG00002">
    <property type="entry name" value="C1.7:_P-type_atpase_like"/>
    <property type="match status" value="1"/>
</dbReference>
<dbReference type="InterPro" id="IPR001757">
    <property type="entry name" value="P_typ_ATPase"/>
</dbReference>
<dbReference type="Pfam" id="PF00122">
    <property type="entry name" value="E1-E2_ATPase"/>
    <property type="match status" value="1"/>
</dbReference>
<organism evidence="13 14">
    <name type="scientific">Pseudoflavonifractor hominis</name>
    <dbReference type="NCBI Taxonomy" id="2763059"/>
    <lineage>
        <taxon>Bacteria</taxon>
        <taxon>Bacillati</taxon>
        <taxon>Bacillota</taxon>
        <taxon>Clostridia</taxon>
        <taxon>Eubacteriales</taxon>
        <taxon>Oscillospiraceae</taxon>
        <taxon>Pseudoflavonifractor</taxon>
    </lineage>
</organism>
<dbReference type="InterPro" id="IPR006068">
    <property type="entry name" value="ATPase_P-typ_cation-transptr_C"/>
</dbReference>
<evidence type="ECO:0000259" key="12">
    <source>
        <dbReference type="SMART" id="SM00831"/>
    </source>
</evidence>
<evidence type="ECO:0000256" key="9">
    <source>
        <dbReference type="ARBA" id="ARBA00022989"/>
    </source>
</evidence>
<feature type="transmembrane region" description="Helical" evidence="11">
    <location>
        <begin position="693"/>
        <end position="713"/>
    </location>
</feature>
<dbReference type="RefSeq" id="WP_186963233.1">
    <property type="nucleotide sequence ID" value="NZ_JACOPR010000002.1"/>
</dbReference>
<keyword evidence="5" id="KW-0547">Nucleotide-binding</keyword>
<feature type="transmembrane region" description="Helical" evidence="11">
    <location>
        <begin position="660"/>
        <end position="681"/>
    </location>
</feature>
<evidence type="ECO:0000256" key="4">
    <source>
        <dbReference type="ARBA" id="ARBA00022692"/>
    </source>
</evidence>
<dbReference type="SUPFAM" id="SSF81665">
    <property type="entry name" value="Calcium ATPase, transmembrane domain M"/>
    <property type="match status" value="1"/>
</dbReference>
<keyword evidence="4 11" id="KW-0812">Transmembrane</keyword>
<feature type="transmembrane region" description="Helical" evidence="11">
    <location>
        <begin position="768"/>
        <end position="789"/>
    </location>
</feature>
<dbReference type="InterPro" id="IPR018303">
    <property type="entry name" value="ATPase_P-typ_P_site"/>
</dbReference>
<feature type="transmembrane region" description="Helical" evidence="11">
    <location>
        <begin position="81"/>
        <end position="99"/>
    </location>
</feature>
<evidence type="ECO:0000256" key="10">
    <source>
        <dbReference type="ARBA" id="ARBA00023136"/>
    </source>
</evidence>
<dbReference type="Gene3D" id="2.70.150.10">
    <property type="entry name" value="Calcium-transporting ATPase, cytoplasmic transduction domain A"/>
    <property type="match status" value="1"/>
</dbReference>
<dbReference type="EMBL" id="JACOPR010000002">
    <property type="protein sequence ID" value="MBC5730243.1"/>
    <property type="molecule type" value="Genomic_DNA"/>
</dbReference>
<comment type="subcellular location">
    <subcellularLocation>
        <location evidence="1">Membrane</location>
        <topology evidence="1">Multi-pass membrane protein</topology>
    </subcellularLocation>
</comment>
<dbReference type="PRINTS" id="PR00119">
    <property type="entry name" value="CATATPASE"/>
</dbReference>
<evidence type="ECO:0000256" key="5">
    <source>
        <dbReference type="ARBA" id="ARBA00022741"/>
    </source>
</evidence>
<dbReference type="InterPro" id="IPR006408">
    <property type="entry name" value="P-type_ATPase_IIB"/>
</dbReference>
<evidence type="ECO:0000256" key="3">
    <source>
        <dbReference type="ARBA" id="ARBA00022568"/>
    </source>
</evidence>
<dbReference type="PANTHER" id="PTHR42861">
    <property type="entry name" value="CALCIUM-TRANSPORTING ATPASE"/>
    <property type="match status" value="1"/>
</dbReference>
<dbReference type="Pfam" id="PF00689">
    <property type="entry name" value="Cation_ATPase_C"/>
    <property type="match status" value="1"/>
</dbReference>
<evidence type="ECO:0000256" key="11">
    <source>
        <dbReference type="SAM" id="Phobius"/>
    </source>
</evidence>
<proteinExistence type="predicted"/>
<dbReference type="Gene3D" id="3.40.50.1000">
    <property type="entry name" value="HAD superfamily/HAD-like"/>
    <property type="match status" value="1"/>
</dbReference>
<dbReference type="Gene3D" id="1.20.1110.10">
    <property type="entry name" value="Calcium-transporting ATPase, transmembrane domain"/>
    <property type="match status" value="2"/>
</dbReference>
<dbReference type="SFLD" id="SFLDF00027">
    <property type="entry name" value="p-type_atpase"/>
    <property type="match status" value="1"/>
</dbReference>
<dbReference type="InterPro" id="IPR044492">
    <property type="entry name" value="P_typ_ATPase_HD_dom"/>
</dbReference>
<accession>A0ABR7HRV3</accession>
<dbReference type="NCBIfam" id="TIGR01494">
    <property type="entry name" value="ATPase_P-type"/>
    <property type="match status" value="4"/>
</dbReference>
<gene>
    <name evidence="13" type="ORF">H8S34_05255</name>
</gene>
<dbReference type="InterPro" id="IPR023299">
    <property type="entry name" value="ATPase_P-typ_cyto_dom_N"/>
</dbReference>
<keyword evidence="6" id="KW-0106">Calcium</keyword>
<dbReference type="EC" id="7.2.2.10" evidence="2"/>
<dbReference type="InterPro" id="IPR004014">
    <property type="entry name" value="ATPase_P-typ_cation-transptr_N"/>
</dbReference>
<dbReference type="Gene3D" id="3.40.1110.10">
    <property type="entry name" value="Calcium-transporting ATPase, cytoplasmic domain N"/>
    <property type="match status" value="1"/>
</dbReference>
<evidence type="ECO:0000256" key="1">
    <source>
        <dbReference type="ARBA" id="ARBA00004141"/>
    </source>
</evidence>
<feature type="transmembrane region" description="Helical" evidence="11">
    <location>
        <begin position="249"/>
        <end position="268"/>
    </location>
</feature>
<keyword evidence="7" id="KW-0067">ATP-binding</keyword>
<feature type="transmembrane region" description="Helical" evidence="11">
    <location>
        <begin position="274"/>
        <end position="299"/>
    </location>
</feature>
<keyword evidence="3" id="KW-0109">Calcium transport</keyword>
<dbReference type="SMART" id="SM00831">
    <property type="entry name" value="Cation_ATPase_N"/>
    <property type="match status" value="1"/>
</dbReference>
<keyword evidence="8" id="KW-1278">Translocase</keyword>
<reference evidence="13 14" key="1">
    <citation type="submission" date="2020-08" db="EMBL/GenBank/DDBJ databases">
        <title>Genome public.</title>
        <authorList>
            <person name="Liu C."/>
            <person name="Sun Q."/>
        </authorList>
    </citation>
    <scope>NUCLEOTIDE SEQUENCE [LARGE SCALE GENOMIC DNA]</scope>
    <source>
        <strain evidence="13 14">New-38</strain>
    </source>
</reference>
<feature type="domain" description="Cation-transporting P-type ATPase N-terminal" evidence="12">
    <location>
        <begin position="3"/>
        <end position="77"/>
    </location>
</feature>
<comment type="caution">
    <text evidence="13">The sequence shown here is derived from an EMBL/GenBank/DDBJ whole genome shotgun (WGS) entry which is preliminary data.</text>
</comment>
<keyword evidence="3" id="KW-0813">Transport</keyword>
<dbReference type="PRINTS" id="PR00120">
    <property type="entry name" value="HATPASE"/>
</dbReference>
<dbReference type="InterPro" id="IPR023214">
    <property type="entry name" value="HAD_sf"/>
</dbReference>
<evidence type="ECO:0000256" key="6">
    <source>
        <dbReference type="ARBA" id="ARBA00022837"/>
    </source>
</evidence>
<keyword evidence="3" id="KW-0406">Ion transport</keyword>
<dbReference type="InterPro" id="IPR023298">
    <property type="entry name" value="ATPase_P-typ_TM_dom_sf"/>
</dbReference>
<sequence>MSGWHSQSVREVLDGLGTDGQKGLTRQEAAQRLERYGPNTLEQGKRRSMALRLLDQLRDPMILVLLGAAGLSLLVSGGEDWLDAAIILLIVVVNAAISISQEDGAQRALEALRRMSAPKAKVIREGTVVLVPAEELVPGDLVVLEAGDLVPADGRILESTALRCDESAMTGESVPVSKGAGEVLGEDTPLADRSNMVVGATVVTAGHALCAVTATGMNSEVGRIAGMLLLQEQGETPLQKKMAEVSGTLSFVCLCVCGVMFGVGLLFHKPVFEMFMTAVSLAVAAIPEGLPAIVTIVLAMGVQRMVNRHAIVKRLPAVETLGCAGVICSDKTGTLTQNRMKVVDLWTLRPGQRKLALEIGALCSDVHVERGSRGEAVYTGDPTEIALVELALGEGVDKNVWEETRPRRGEVPFDSERKLMSTVHARPEGGFRVLVKGAPDVLLRRCKIGGEEKQRILSANEGMARRALRVLGLAYRDLELMPRECSSAVLEQGLTFVGLAGMMDPPRAEVKEAVGRCYRAGIRPVMITGDHKLTAVAVAKELDIFQPGDLALTGEDLDFMPQEMLESDVEQFSVFARVSPEHKMRIVKAWQKRGKVVAMTGDGVNDAPALKAADIGCAMGVTGTDVAKGAADMILTDDNFATIVAAVEEGRGIYANIKKAIHYLLSCNIGEILTIFLATLFQFRQMPLLPVQLLWLNLVTDALPALALGVEPVEEGMMDRKPRDAHASLFDRAFSFRLAWQGAMVGLLTLTAYFLGEYVLSDPLTASATANTMAFATLTFCQLFHAFDVRSETESLFHIGLFSNLSMNKAFLVGALMQLAVLCMPPLQMIFKTVPLGATEWAAVLTLALTPLVVCELTKALRRRKRGEGKKPKEEKVLVRKG</sequence>
<dbReference type="NCBIfam" id="TIGR01517">
    <property type="entry name" value="ATPase-IIB_Ca"/>
    <property type="match status" value="1"/>
</dbReference>
<evidence type="ECO:0000256" key="8">
    <source>
        <dbReference type="ARBA" id="ARBA00022967"/>
    </source>
</evidence>
<dbReference type="SFLD" id="SFLDS00003">
    <property type="entry name" value="Haloacid_Dehalogenase"/>
    <property type="match status" value="1"/>
</dbReference>
<dbReference type="InterPro" id="IPR059000">
    <property type="entry name" value="ATPase_P-type_domA"/>
</dbReference>
<dbReference type="InterPro" id="IPR008250">
    <property type="entry name" value="ATPase_P-typ_transduc_dom_A_sf"/>
</dbReference>
<evidence type="ECO:0000256" key="7">
    <source>
        <dbReference type="ARBA" id="ARBA00022840"/>
    </source>
</evidence>
<feature type="transmembrane region" description="Helical" evidence="11">
    <location>
        <begin position="810"/>
        <end position="829"/>
    </location>
</feature>
<name>A0ABR7HRV3_9FIRM</name>
<dbReference type="Proteomes" id="UP000660021">
    <property type="component" value="Unassembled WGS sequence"/>
</dbReference>
<dbReference type="SUPFAM" id="SSF81653">
    <property type="entry name" value="Calcium ATPase, transduction domain A"/>
    <property type="match status" value="1"/>
</dbReference>
<feature type="transmembrane region" description="Helical" evidence="11">
    <location>
        <begin position="841"/>
        <end position="861"/>
    </location>
</feature>
<keyword evidence="9 11" id="KW-1133">Transmembrane helix</keyword>
<feature type="transmembrane region" description="Helical" evidence="11">
    <location>
        <begin position="57"/>
        <end position="75"/>
    </location>
</feature>
<dbReference type="Pfam" id="PF13246">
    <property type="entry name" value="Cation_ATPase"/>
    <property type="match status" value="1"/>
</dbReference>
<dbReference type="PROSITE" id="PS00154">
    <property type="entry name" value="ATPASE_E1_E2"/>
    <property type="match status" value="1"/>
</dbReference>
<keyword evidence="14" id="KW-1185">Reference proteome</keyword>
<evidence type="ECO:0000313" key="13">
    <source>
        <dbReference type="EMBL" id="MBC5730243.1"/>
    </source>
</evidence>
<dbReference type="Pfam" id="PF00690">
    <property type="entry name" value="Cation_ATPase_N"/>
    <property type="match status" value="1"/>
</dbReference>
<feature type="transmembrane region" description="Helical" evidence="11">
    <location>
        <begin position="734"/>
        <end position="756"/>
    </location>
</feature>
<protein>
    <recommendedName>
        <fullName evidence="2">P-type Ca(2+) transporter</fullName>
        <ecNumber evidence="2">7.2.2.10</ecNumber>
    </recommendedName>
</protein>
<keyword evidence="10 11" id="KW-0472">Membrane</keyword>
<dbReference type="CDD" id="cd02089">
    <property type="entry name" value="P-type_ATPase_Ca_prok"/>
    <property type="match status" value="1"/>
</dbReference>
<evidence type="ECO:0000313" key="14">
    <source>
        <dbReference type="Proteomes" id="UP000660021"/>
    </source>
</evidence>
<dbReference type="SUPFAM" id="SSF56784">
    <property type="entry name" value="HAD-like"/>
    <property type="match status" value="1"/>
</dbReference>
<dbReference type="InterPro" id="IPR036412">
    <property type="entry name" value="HAD-like_sf"/>
</dbReference>